<evidence type="ECO:0000256" key="6">
    <source>
        <dbReference type="ARBA" id="ARBA00022723"/>
    </source>
</evidence>
<dbReference type="FunFam" id="2.60.40.420:FF:000025">
    <property type="entry name" value="FET5p Multicopper oxidase"/>
    <property type="match status" value="1"/>
</dbReference>
<dbReference type="GO" id="GO:0033573">
    <property type="term" value="C:high-affinity iron permease complex"/>
    <property type="evidence" value="ECO:0007669"/>
    <property type="project" value="TreeGrafter"/>
</dbReference>
<dbReference type="CDD" id="cd13877">
    <property type="entry name" value="CuRO_2_Fet3p_like"/>
    <property type="match status" value="1"/>
</dbReference>
<evidence type="ECO:0000256" key="17">
    <source>
        <dbReference type="SAM" id="MobiDB-lite"/>
    </source>
</evidence>
<dbReference type="Pfam" id="PF07732">
    <property type="entry name" value="Cu-oxidase_3"/>
    <property type="match status" value="1"/>
</dbReference>
<evidence type="ECO:0000256" key="16">
    <source>
        <dbReference type="ARBA" id="ARBA00037814"/>
    </source>
</evidence>
<dbReference type="CDD" id="cd13899">
    <property type="entry name" value="CuRO_3_Fet3p"/>
    <property type="match status" value="1"/>
</dbReference>
<dbReference type="GO" id="GO:0010106">
    <property type="term" value="P:cellular response to iron ion starvation"/>
    <property type="evidence" value="ECO:0007669"/>
    <property type="project" value="TreeGrafter"/>
</dbReference>
<dbReference type="FunFam" id="2.60.40.420:FF:000024">
    <property type="entry name" value="FET5p Multicopper oxidase"/>
    <property type="match status" value="1"/>
</dbReference>
<evidence type="ECO:0000256" key="14">
    <source>
        <dbReference type="ARBA" id="ARBA00023136"/>
    </source>
</evidence>
<dbReference type="InterPro" id="IPR044130">
    <property type="entry name" value="CuRO_2_Fet3-like"/>
</dbReference>
<feature type="signal peptide" evidence="19">
    <location>
        <begin position="1"/>
        <end position="32"/>
    </location>
</feature>
<evidence type="ECO:0000256" key="4">
    <source>
        <dbReference type="ARBA" id="ARBA00022496"/>
    </source>
</evidence>
<evidence type="ECO:0000256" key="11">
    <source>
        <dbReference type="ARBA" id="ARBA00023004"/>
    </source>
</evidence>
<dbReference type="InterPro" id="IPR033138">
    <property type="entry name" value="Cu_oxidase_CS"/>
</dbReference>
<accession>A0AAN6QKJ1</accession>
<keyword evidence="8" id="KW-0677">Repeat</keyword>
<feature type="domain" description="Plastocyanin-like" evidence="20">
    <location>
        <begin position="166"/>
        <end position="313"/>
    </location>
</feature>
<comment type="subcellular location">
    <subcellularLocation>
        <location evidence="16">Cell membrane</location>
        <topology evidence="16">Single-pass type I membrane protein</topology>
        <orientation evidence="16">Extracellular side</orientation>
    </subcellularLocation>
</comment>
<dbReference type="GeneID" id="89940174"/>
<dbReference type="PANTHER" id="PTHR11709">
    <property type="entry name" value="MULTI-COPPER OXIDASE"/>
    <property type="match status" value="1"/>
</dbReference>
<evidence type="ECO:0000256" key="9">
    <source>
        <dbReference type="ARBA" id="ARBA00022989"/>
    </source>
</evidence>
<evidence type="ECO:0000256" key="10">
    <source>
        <dbReference type="ARBA" id="ARBA00023002"/>
    </source>
</evidence>
<keyword evidence="4" id="KW-0410">Iron transport</keyword>
<dbReference type="PANTHER" id="PTHR11709:SF361">
    <property type="entry name" value="IRON TRANSPORT MULTICOPPER OXIDASE FET3"/>
    <property type="match status" value="1"/>
</dbReference>
<keyword evidence="5 18" id="KW-0812">Transmembrane</keyword>
<dbReference type="Pfam" id="PF00394">
    <property type="entry name" value="Cu-oxidase"/>
    <property type="match status" value="1"/>
</dbReference>
<dbReference type="InterPro" id="IPR008972">
    <property type="entry name" value="Cupredoxin"/>
</dbReference>
<evidence type="ECO:0000256" key="13">
    <source>
        <dbReference type="ARBA" id="ARBA00023065"/>
    </source>
</evidence>
<feature type="domain" description="Plastocyanin-like" evidence="22">
    <location>
        <begin position="41"/>
        <end position="157"/>
    </location>
</feature>
<proteinExistence type="inferred from homology"/>
<keyword evidence="2" id="KW-0813">Transport</keyword>
<dbReference type="InterPro" id="IPR001117">
    <property type="entry name" value="Cu-oxidase_2nd"/>
</dbReference>
<evidence type="ECO:0000256" key="19">
    <source>
        <dbReference type="SAM" id="SignalP"/>
    </source>
</evidence>
<keyword evidence="11" id="KW-0408">Iron</keyword>
<evidence type="ECO:0000256" key="7">
    <source>
        <dbReference type="ARBA" id="ARBA00022729"/>
    </source>
</evidence>
<dbReference type="InterPro" id="IPR011706">
    <property type="entry name" value="Cu-oxidase_C"/>
</dbReference>
<evidence type="ECO:0000256" key="1">
    <source>
        <dbReference type="ARBA" id="ARBA00010609"/>
    </source>
</evidence>
<dbReference type="AlphaFoldDB" id="A0AAN6QKJ1"/>
<dbReference type="Pfam" id="PF07731">
    <property type="entry name" value="Cu-oxidase_2"/>
    <property type="match status" value="1"/>
</dbReference>
<comment type="caution">
    <text evidence="23">The sequence shown here is derived from an EMBL/GenBank/DDBJ whole genome shotgun (WGS) entry which is preliminary data.</text>
</comment>
<protein>
    <submittedName>
        <fullName evidence="23">Multicopper oxidase</fullName>
    </submittedName>
</protein>
<keyword evidence="12" id="KW-0186">Copper</keyword>
<dbReference type="PROSITE" id="PS00080">
    <property type="entry name" value="MULTICOPPER_OXIDASE2"/>
    <property type="match status" value="1"/>
</dbReference>
<feature type="chain" id="PRO_5042987405" evidence="19">
    <location>
        <begin position="33"/>
        <end position="665"/>
    </location>
</feature>
<evidence type="ECO:0000313" key="23">
    <source>
        <dbReference type="EMBL" id="KAK4108652.1"/>
    </source>
</evidence>
<keyword evidence="9 18" id="KW-1133">Transmembrane helix</keyword>
<evidence type="ECO:0000256" key="3">
    <source>
        <dbReference type="ARBA" id="ARBA00022475"/>
    </source>
</evidence>
<dbReference type="RefSeq" id="XP_064666222.1">
    <property type="nucleotide sequence ID" value="XM_064816049.1"/>
</dbReference>
<keyword evidence="7 19" id="KW-0732">Signal</keyword>
<evidence type="ECO:0000256" key="2">
    <source>
        <dbReference type="ARBA" id="ARBA00022448"/>
    </source>
</evidence>
<evidence type="ECO:0000256" key="12">
    <source>
        <dbReference type="ARBA" id="ARBA00023008"/>
    </source>
</evidence>
<dbReference type="InterPro" id="IPR002355">
    <property type="entry name" value="Cu_oxidase_Cu_BS"/>
</dbReference>
<gene>
    <name evidence="23" type="ORF">N656DRAFT_783880</name>
</gene>
<keyword evidence="13" id="KW-0406">Ion transport</keyword>
<dbReference type="GO" id="GO:0004322">
    <property type="term" value="F:ferroxidase activity"/>
    <property type="evidence" value="ECO:0007669"/>
    <property type="project" value="TreeGrafter"/>
</dbReference>
<reference evidence="23" key="2">
    <citation type="submission" date="2023-05" db="EMBL/GenBank/DDBJ databases">
        <authorList>
            <consortium name="Lawrence Berkeley National Laboratory"/>
            <person name="Steindorff A."/>
            <person name="Hensen N."/>
            <person name="Bonometti L."/>
            <person name="Westerberg I."/>
            <person name="Brannstrom I.O."/>
            <person name="Guillou S."/>
            <person name="Cros-Aarteil S."/>
            <person name="Calhoun S."/>
            <person name="Haridas S."/>
            <person name="Kuo A."/>
            <person name="Mondo S."/>
            <person name="Pangilinan J."/>
            <person name="Riley R."/>
            <person name="Labutti K."/>
            <person name="Andreopoulos B."/>
            <person name="Lipzen A."/>
            <person name="Chen C."/>
            <person name="Yanf M."/>
            <person name="Daum C."/>
            <person name="Ng V."/>
            <person name="Clum A."/>
            <person name="Ohm R."/>
            <person name="Martin F."/>
            <person name="Silar P."/>
            <person name="Natvig D."/>
            <person name="Lalanne C."/>
            <person name="Gautier V."/>
            <person name="Ament-Velasquez S.L."/>
            <person name="Kruys A."/>
            <person name="Hutchinson M.I."/>
            <person name="Powell A.J."/>
            <person name="Barry K."/>
            <person name="Miller A.N."/>
            <person name="Grigoriev I.V."/>
            <person name="Debuchy R."/>
            <person name="Gladieux P."/>
            <person name="Thoren M.H."/>
            <person name="Johannesson H."/>
        </authorList>
    </citation>
    <scope>NUCLEOTIDE SEQUENCE</scope>
    <source>
        <strain evidence="23">CBS 508.74</strain>
    </source>
</reference>
<dbReference type="SUPFAM" id="SSF49503">
    <property type="entry name" value="Cupredoxins"/>
    <property type="match status" value="3"/>
</dbReference>
<evidence type="ECO:0000256" key="18">
    <source>
        <dbReference type="SAM" id="Phobius"/>
    </source>
</evidence>
<sequence>MNSSQHGSRHRCRWATITPLICLLGHLTLSHAATVTYDFNITWVTANPDGMADRPVIGINGAWPLPIIRVDVGDRLIVNVLNSLGNQSTSLHFHGLFQNGTNEMDGPVYVTQCPIPPGSRFTYNFTIDQPGTYWYHSHTHGQYPDGLRAPLIVHDPASPFRDLYDEEVVMSVSDWYHEQMPGLLKWFISKANPTGAEPVPKSALLNETQNLTVPVTPGRTYLFRMVNIGAFAGQYVWFEGHNVTVVEIDGVYTHPTETGMIYLAAAQRYSFLITARDDTEGNFPFVASMDTDMFDTLPDDLNWNVTGWLVYDASKPLPDPAVLPDPSFSPLDDTTLLPWDNQTLLGEPDRIVTLDVAMDNLGDGANYAFFNNITYVSPKIPTLYTVLTTGDNNLNLATDPAVYGTYTSSFVLEKNQIVEVVVNNRDAGKHPFHLHGHHFQTVFRSDEDAGDFISDYYLQNLSATVAPMRRDTVVVRPNGHLVLRFRADNPGVWLFHCHIEWHVASGLVATFIEAPHEIIQQKRTRTLPADHLAACVAAGVPTRGNAAGKDGDDLLDLSGENAPPGPLPAGFTAQGIVGFVFSCVTGLLGVAVVVWYGLAEPPLQDGEEGQGQGQGQQQEVEKGWNGAGETKMGINGDGSDGVVGQMGGDGTGNEVGMGRGVIRAA</sequence>
<evidence type="ECO:0000259" key="21">
    <source>
        <dbReference type="Pfam" id="PF07731"/>
    </source>
</evidence>
<feature type="transmembrane region" description="Helical" evidence="18">
    <location>
        <begin position="576"/>
        <end position="598"/>
    </location>
</feature>
<dbReference type="PROSITE" id="PS00079">
    <property type="entry name" value="MULTICOPPER_OXIDASE1"/>
    <property type="match status" value="2"/>
</dbReference>
<reference evidence="23" key="1">
    <citation type="journal article" date="2023" name="Mol. Phylogenet. Evol.">
        <title>Genome-scale phylogeny and comparative genomics of the fungal order Sordariales.</title>
        <authorList>
            <person name="Hensen N."/>
            <person name="Bonometti L."/>
            <person name="Westerberg I."/>
            <person name="Brannstrom I.O."/>
            <person name="Guillou S."/>
            <person name="Cros-Aarteil S."/>
            <person name="Calhoun S."/>
            <person name="Haridas S."/>
            <person name="Kuo A."/>
            <person name="Mondo S."/>
            <person name="Pangilinan J."/>
            <person name="Riley R."/>
            <person name="LaButti K."/>
            <person name="Andreopoulos B."/>
            <person name="Lipzen A."/>
            <person name="Chen C."/>
            <person name="Yan M."/>
            <person name="Daum C."/>
            <person name="Ng V."/>
            <person name="Clum A."/>
            <person name="Steindorff A."/>
            <person name="Ohm R.A."/>
            <person name="Martin F."/>
            <person name="Silar P."/>
            <person name="Natvig D.O."/>
            <person name="Lalanne C."/>
            <person name="Gautier V."/>
            <person name="Ament-Velasquez S.L."/>
            <person name="Kruys A."/>
            <person name="Hutchinson M.I."/>
            <person name="Powell A.J."/>
            <person name="Barry K."/>
            <person name="Miller A.N."/>
            <person name="Grigoriev I.V."/>
            <person name="Debuchy R."/>
            <person name="Gladieux P."/>
            <person name="Hiltunen Thoren M."/>
            <person name="Johannesson H."/>
        </authorList>
    </citation>
    <scope>NUCLEOTIDE SEQUENCE</scope>
    <source>
        <strain evidence="23">CBS 508.74</strain>
    </source>
</reference>
<keyword evidence="14 18" id="KW-0472">Membrane</keyword>
<evidence type="ECO:0000259" key="20">
    <source>
        <dbReference type="Pfam" id="PF00394"/>
    </source>
</evidence>
<feature type="domain" description="Plastocyanin-like" evidence="21">
    <location>
        <begin position="375"/>
        <end position="516"/>
    </location>
</feature>
<organism evidence="23 24">
    <name type="scientific">Canariomyces notabilis</name>
    <dbReference type="NCBI Taxonomy" id="2074819"/>
    <lineage>
        <taxon>Eukaryota</taxon>
        <taxon>Fungi</taxon>
        <taxon>Dikarya</taxon>
        <taxon>Ascomycota</taxon>
        <taxon>Pezizomycotina</taxon>
        <taxon>Sordariomycetes</taxon>
        <taxon>Sordariomycetidae</taxon>
        <taxon>Sordariales</taxon>
        <taxon>Chaetomiaceae</taxon>
        <taxon>Canariomyces</taxon>
    </lineage>
</organism>
<dbReference type="GO" id="GO:0005507">
    <property type="term" value="F:copper ion binding"/>
    <property type="evidence" value="ECO:0007669"/>
    <property type="project" value="InterPro"/>
</dbReference>
<evidence type="ECO:0000256" key="5">
    <source>
        <dbReference type="ARBA" id="ARBA00022692"/>
    </source>
</evidence>
<evidence type="ECO:0000256" key="15">
    <source>
        <dbReference type="ARBA" id="ARBA00023180"/>
    </source>
</evidence>
<name>A0AAN6QKJ1_9PEZI</name>
<dbReference type="Proteomes" id="UP001302812">
    <property type="component" value="Unassembled WGS sequence"/>
</dbReference>
<dbReference type="InterPro" id="IPR011707">
    <property type="entry name" value="Cu-oxidase-like_N"/>
</dbReference>
<keyword evidence="15" id="KW-0325">Glycoprotein</keyword>
<dbReference type="InterPro" id="IPR045087">
    <property type="entry name" value="Cu-oxidase_fam"/>
</dbReference>
<dbReference type="GO" id="GO:0033215">
    <property type="term" value="P:reductive iron assimilation"/>
    <property type="evidence" value="ECO:0007669"/>
    <property type="project" value="TreeGrafter"/>
</dbReference>
<evidence type="ECO:0000259" key="22">
    <source>
        <dbReference type="Pfam" id="PF07732"/>
    </source>
</evidence>
<keyword evidence="24" id="KW-1185">Reference proteome</keyword>
<comment type="similarity">
    <text evidence="1">Belongs to the multicopper oxidase family.</text>
</comment>
<feature type="region of interest" description="Disordered" evidence="17">
    <location>
        <begin position="605"/>
        <end position="628"/>
    </location>
</feature>
<dbReference type="FunFam" id="2.60.40.420:FF:000022">
    <property type="entry name" value="FET5p Multicopper oxidase"/>
    <property type="match status" value="1"/>
</dbReference>
<dbReference type="EMBL" id="MU853361">
    <property type="protein sequence ID" value="KAK4108652.1"/>
    <property type="molecule type" value="Genomic_DNA"/>
</dbReference>
<keyword evidence="10" id="KW-0560">Oxidoreductase</keyword>
<keyword evidence="6" id="KW-0479">Metal-binding</keyword>
<dbReference type="CDD" id="cd13851">
    <property type="entry name" value="CuRO_1_Fet3p"/>
    <property type="match status" value="1"/>
</dbReference>
<keyword evidence="3" id="KW-1003">Cell membrane</keyword>
<evidence type="ECO:0000256" key="8">
    <source>
        <dbReference type="ARBA" id="ARBA00022737"/>
    </source>
</evidence>
<evidence type="ECO:0000313" key="24">
    <source>
        <dbReference type="Proteomes" id="UP001302812"/>
    </source>
</evidence>
<dbReference type="Gene3D" id="2.60.40.420">
    <property type="entry name" value="Cupredoxins - blue copper proteins"/>
    <property type="match status" value="3"/>
</dbReference>